<evidence type="ECO:0000256" key="1">
    <source>
        <dbReference type="SAM" id="Phobius"/>
    </source>
</evidence>
<keyword evidence="1" id="KW-0812">Transmembrane</keyword>
<reference evidence="2" key="1">
    <citation type="journal article" date="2021" name="Mol. Plant Microbe Interact.">
        <title>Complete Genome Sequence of the Plant-Pathogenic Fungus Colletotrichum lupini.</title>
        <authorList>
            <person name="Baroncelli R."/>
            <person name="Pensec F."/>
            <person name="Da Lio D."/>
            <person name="Boufleur T."/>
            <person name="Vicente I."/>
            <person name="Sarrocco S."/>
            <person name="Picot A."/>
            <person name="Baraldi E."/>
            <person name="Sukno S."/>
            <person name="Thon M."/>
            <person name="Le Floch G."/>
        </authorList>
    </citation>
    <scope>NUCLEOTIDE SEQUENCE</scope>
    <source>
        <strain evidence="2">IMI 504893</strain>
    </source>
</reference>
<dbReference type="Proteomes" id="UP000830671">
    <property type="component" value="Chromosome 2"/>
</dbReference>
<evidence type="ECO:0000313" key="3">
    <source>
        <dbReference type="Proteomes" id="UP000830671"/>
    </source>
</evidence>
<sequence length="38" mass="4390">MALGVWGVCYEIWMWLMLPILSGPAFCDRFNVENSSRP</sequence>
<keyword evidence="1" id="KW-0472">Membrane</keyword>
<dbReference type="GeneID" id="73337905"/>
<feature type="transmembrane region" description="Helical" evidence="1">
    <location>
        <begin position="12"/>
        <end position="32"/>
    </location>
</feature>
<keyword evidence="1" id="KW-1133">Transmembrane helix</keyword>
<protein>
    <submittedName>
        <fullName evidence="2">Uncharacterized protein</fullName>
    </submittedName>
</protein>
<keyword evidence="3" id="KW-1185">Reference proteome</keyword>
<dbReference type="KEGG" id="clup:CLUP02_03878"/>
<dbReference type="AlphaFoldDB" id="A0A9Q8SK56"/>
<dbReference type="EMBL" id="CP019474">
    <property type="protein sequence ID" value="UQC78401.1"/>
    <property type="molecule type" value="Genomic_DNA"/>
</dbReference>
<organism evidence="2 3">
    <name type="scientific">Colletotrichum lupini</name>
    <dbReference type="NCBI Taxonomy" id="145971"/>
    <lineage>
        <taxon>Eukaryota</taxon>
        <taxon>Fungi</taxon>
        <taxon>Dikarya</taxon>
        <taxon>Ascomycota</taxon>
        <taxon>Pezizomycotina</taxon>
        <taxon>Sordariomycetes</taxon>
        <taxon>Hypocreomycetidae</taxon>
        <taxon>Glomerellales</taxon>
        <taxon>Glomerellaceae</taxon>
        <taxon>Colletotrichum</taxon>
        <taxon>Colletotrichum acutatum species complex</taxon>
    </lineage>
</organism>
<evidence type="ECO:0000313" key="2">
    <source>
        <dbReference type="EMBL" id="UQC78401.1"/>
    </source>
</evidence>
<dbReference type="RefSeq" id="XP_049140038.1">
    <property type="nucleotide sequence ID" value="XM_049282895.1"/>
</dbReference>
<accession>A0A9Q8SK56</accession>
<name>A0A9Q8SK56_9PEZI</name>
<gene>
    <name evidence="2" type="ORF">CLUP02_03878</name>
</gene>
<proteinExistence type="predicted"/>